<organism evidence="6 7">
    <name type="scientific">Caminibacter pacificus</name>
    <dbReference type="NCBI Taxonomy" id="1424653"/>
    <lineage>
        <taxon>Bacteria</taxon>
        <taxon>Pseudomonadati</taxon>
        <taxon>Campylobacterota</taxon>
        <taxon>Epsilonproteobacteria</taxon>
        <taxon>Nautiliales</taxon>
        <taxon>Nautiliaceae</taxon>
        <taxon>Caminibacter</taxon>
    </lineage>
</organism>
<dbReference type="GO" id="GO:0006259">
    <property type="term" value="P:DNA metabolic process"/>
    <property type="evidence" value="ECO:0007669"/>
    <property type="project" value="UniProtKB-ARBA"/>
</dbReference>
<dbReference type="Proteomes" id="UP000298805">
    <property type="component" value="Chromosome"/>
</dbReference>
<evidence type="ECO:0000256" key="1">
    <source>
        <dbReference type="ARBA" id="ARBA00022722"/>
    </source>
</evidence>
<dbReference type="EMBL" id="RJVK01000005">
    <property type="protein sequence ID" value="ROR38976.1"/>
    <property type="molecule type" value="Genomic_DNA"/>
</dbReference>
<dbReference type="GO" id="GO:0003676">
    <property type="term" value="F:nucleic acid binding"/>
    <property type="evidence" value="ECO:0007669"/>
    <property type="project" value="InterPro"/>
</dbReference>
<evidence type="ECO:0000313" key="8">
    <source>
        <dbReference type="Proteomes" id="UP000298805"/>
    </source>
</evidence>
<dbReference type="Proteomes" id="UP000272781">
    <property type="component" value="Unassembled WGS sequence"/>
</dbReference>
<reference evidence="6 7" key="2">
    <citation type="submission" date="2018-11" db="EMBL/GenBank/DDBJ databases">
        <title>Genomic Encyclopedia of Type Strains, Phase IV (KMG-IV): sequencing the most valuable type-strain genomes for metagenomic binning, comparative biology and taxonomic classification.</title>
        <authorList>
            <person name="Goeker M."/>
        </authorList>
    </citation>
    <scope>NUCLEOTIDE SEQUENCE [LARGE SCALE GENOMIC DNA]</scope>
    <source>
        <strain evidence="6 7">DSM 27783</strain>
    </source>
</reference>
<dbReference type="SMART" id="SM00479">
    <property type="entry name" value="EXOIII"/>
    <property type="match status" value="1"/>
</dbReference>
<evidence type="ECO:0000256" key="2">
    <source>
        <dbReference type="ARBA" id="ARBA00022801"/>
    </source>
</evidence>
<dbReference type="RefSeq" id="WP_123353266.1">
    <property type="nucleotide sequence ID" value="NZ_CP027432.2"/>
</dbReference>
<dbReference type="Pfam" id="PF00929">
    <property type="entry name" value="RNase_T"/>
    <property type="match status" value="1"/>
</dbReference>
<reference evidence="5" key="3">
    <citation type="submission" date="2019-06" db="EMBL/GenBank/DDBJ databases">
        <title>A comparative analysis of the Nautiliaceae.</title>
        <authorList>
            <person name="Grosche A."/>
            <person name="Smedile F."/>
            <person name="Vetriani C."/>
        </authorList>
    </citation>
    <scope>NUCLEOTIDE SEQUENCE</scope>
    <source>
        <strain evidence="5">TB6</strain>
    </source>
</reference>
<dbReference type="PANTHER" id="PTHR30231">
    <property type="entry name" value="DNA POLYMERASE III SUBUNIT EPSILON"/>
    <property type="match status" value="1"/>
</dbReference>
<sequence length="274" mass="32463">MRLPQKIEALRRATIFNKKTKEYALEELKKDKSYLEKCIKEDIHDNIIFRNYQDYLISTVLERDGLMKRLKPIPSQKAFSSKEFLKFYINDLKNTPKEAKVKKIGVFDTETTDIYGYIISYAIVIQDMENMQTEEIYEFLNPKAKISEEAYNVHKIKQEDLQDKPTFEEKKEDILKIFDSLDMVVGHNVFYDFGVLKRELERAKHFPNIIDIPIFDTMFYSWDIVVLDKKKQPKLEEAVAFFLGNQKANYHDALEDVKMTLKVFNKILEEGEKL</sequence>
<evidence type="ECO:0000259" key="4">
    <source>
        <dbReference type="SMART" id="SM00479"/>
    </source>
</evidence>
<keyword evidence="8" id="KW-1185">Reference proteome</keyword>
<keyword evidence="3 5" id="KW-0269">Exonuclease</keyword>
<dbReference type="GO" id="GO:0008408">
    <property type="term" value="F:3'-5' exonuclease activity"/>
    <property type="evidence" value="ECO:0007669"/>
    <property type="project" value="TreeGrafter"/>
</dbReference>
<feature type="domain" description="Exonuclease" evidence="4">
    <location>
        <begin position="103"/>
        <end position="273"/>
    </location>
</feature>
<evidence type="ECO:0000256" key="3">
    <source>
        <dbReference type="ARBA" id="ARBA00022839"/>
    </source>
</evidence>
<dbReference type="EMBL" id="CP027432">
    <property type="protein sequence ID" value="QCI27537.1"/>
    <property type="molecule type" value="Genomic_DNA"/>
</dbReference>
<dbReference type="InterPro" id="IPR013520">
    <property type="entry name" value="Ribonucl_H"/>
</dbReference>
<accession>A0AAJ4UX75</accession>
<keyword evidence="1" id="KW-0540">Nuclease</keyword>
<gene>
    <name evidence="5" type="ORF">C6V80_00710</name>
    <name evidence="6" type="ORF">EDC58_1895</name>
</gene>
<reference evidence="8" key="1">
    <citation type="submission" date="2018-03" db="EMBL/GenBank/DDBJ databases">
        <title>A comparative analysis of the Nautiliaceae.</title>
        <authorList>
            <person name="Grosche A."/>
            <person name="Smedile F."/>
            <person name="Vetriani C."/>
        </authorList>
    </citation>
    <scope>NUCLEOTIDE SEQUENCE [LARGE SCALE GENOMIC DNA]</scope>
    <source>
        <strain evidence="8">TB6</strain>
    </source>
</reference>
<protein>
    <submittedName>
        <fullName evidence="5">3'-5' exonuclease</fullName>
    </submittedName>
    <submittedName>
        <fullName evidence="6">DNA polymerase III epsilon subunit-like protein</fullName>
    </submittedName>
</protein>
<dbReference type="InterPro" id="IPR036397">
    <property type="entry name" value="RNaseH_sf"/>
</dbReference>
<evidence type="ECO:0000313" key="6">
    <source>
        <dbReference type="EMBL" id="ROR38976.1"/>
    </source>
</evidence>
<dbReference type="Gene3D" id="3.30.420.10">
    <property type="entry name" value="Ribonuclease H-like superfamily/Ribonuclease H"/>
    <property type="match status" value="1"/>
</dbReference>
<dbReference type="AlphaFoldDB" id="A0AAJ4UX75"/>
<dbReference type="InterPro" id="IPR012337">
    <property type="entry name" value="RNaseH-like_sf"/>
</dbReference>
<evidence type="ECO:0000313" key="7">
    <source>
        <dbReference type="Proteomes" id="UP000272781"/>
    </source>
</evidence>
<dbReference type="SUPFAM" id="SSF53098">
    <property type="entry name" value="Ribonuclease H-like"/>
    <property type="match status" value="1"/>
</dbReference>
<keyword evidence="2" id="KW-0378">Hydrolase</keyword>
<dbReference type="PANTHER" id="PTHR30231:SF4">
    <property type="entry name" value="PROTEIN NEN2"/>
    <property type="match status" value="1"/>
</dbReference>
<name>A0AAJ4UX75_9BACT</name>
<evidence type="ECO:0000313" key="5">
    <source>
        <dbReference type="EMBL" id="QCI27537.1"/>
    </source>
</evidence>
<dbReference type="CDD" id="cd06127">
    <property type="entry name" value="DEDDh"/>
    <property type="match status" value="1"/>
</dbReference>
<proteinExistence type="predicted"/>